<dbReference type="AlphaFoldDB" id="A0A2W5T5B1"/>
<dbReference type="PANTHER" id="PTHR43037">
    <property type="entry name" value="UNNAMED PRODUCT-RELATED"/>
    <property type="match status" value="1"/>
</dbReference>
<reference evidence="4 5" key="1">
    <citation type="submission" date="2017-08" db="EMBL/GenBank/DDBJ databases">
        <title>Infants hospitalized years apart are colonized by the same room-sourced microbial strains.</title>
        <authorList>
            <person name="Brooks B."/>
            <person name="Olm M.R."/>
            <person name="Firek B.A."/>
            <person name="Baker R."/>
            <person name="Thomas B.C."/>
            <person name="Morowitz M.J."/>
            <person name="Banfield J.F."/>
        </authorList>
    </citation>
    <scope>NUCLEOTIDE SEQUENCE [LARGE SCALE GENOMIC DNA]</scope>
    <source>
        <strain evidence="4">S2_003_000_R2_14</strain>
    </source>
</reference>
<organism evidence="4 5">
    <name type="scientific">Archangium gephyra</name>
    <dbReference type="NCBI Taxonomy" id="48"/>
    <lineage>
        <taxon>Bacteria</taxon>
        <taxon>Pseudomonadati</taxon>
        <taxon>Myxococcota</taxon>
        <taxon>Myxococcia</taxon>
        <taxon>Myxococcales</taxon>
        <taxon>Cystobacterineae</taxon>
        <taxon>Archangiaceae</taxon>
        <taxon>Archangium</taxon>
    </lineage>
</organism>
<gene>
    <name evidence="4" type="ORF">DI536_27575</name>
</gene>
<dbReference type="EMBL" id="QFQP01000031">
    <property type="protein sequence ID" value="PZR07416.1"/>
    <property type="molecule type" value="Genomic_DNA"/>
</dbReference>
<dbReference type="SUPFAM" id="SSF53474">
    <property type="entry name" value="alpha/beta-Hydrolases"/>
    <property type="match status" value="2"/>
</dbReference>
<feature type="region of interest" description="Disordered" evidence="3">
    <location>
        <begin position="331"/>
        <end position="363"/>
    </location>
</feature>
<dbReference type="InterPro" id="IPR010126">
    <property type="entry name" value="Esterase_phb"/>
</dbReference>
<keyword evidence="1" id="KW-0732">Signal</keyword>
<sequence>MRSLGVLCLLFVSCGLEVDAGHATQRQGLTQVTGFGSNPGNLSLFVHAPANLGTDVPLVVALHGCSQDANDYEAVGWNALADAHGFLVAYPQTTGNNGCFDWFDSSEQSRTGPQVTSLLQMVQHLRATRGVDASRVYVTGLSAGGAMVNVLLAVAPDVFTRGQVLAGIPFGCASGVTSGYGCMVSSSSKTPAQWGALVDPVNADFPPPRIQLWHGTSDFTVTSTNLQEQVDQWTHVNGIDVMADDTQTLGVATRRRFNDANGVTRVEAWSLAGTGHGAPVDPMNGCGSNRLYMLDVDLCSAKEGARFFGLLEPVVVDAGVTQEDAGVDAGTVDPDAGATLPDAGAPAPVDAGTRPSEGGAAVPQGCATTPVLVPLALLAWRRRRG</sequence>
<comment type="caution">
    <text evidence="4">The sequence shown here is derived from an EMBL/GenBank/DDBJ whole genome shotgun (WGS) entry which is preliminary data.</text>
</comment>
<evidence type="ECO:0000256" key="3">
    <source>
        <dbReference type="SAM" id="MobiDB-lite"/>
    </source>
</evidence>
<dbReference type="Proteomes" id="UP000249061">
    <property type="component" value="Unassembled WGS sequence"/>
</dbReference>
<dbReference type="Gene3D" id="3.40.50.1820">
    <property type="entry name" value="alpha/beta hydrolase"/>
    <property type="match status" value="1"/>
</dbReference>
<protein>
    <submittedName>
        <fullName evidence="4">PHB depolymerase esterase</fullName>
    </submittedName>
</protein>
<proteinExistence type="predicted"/>
<keyword evidence="2" id="KW-0378">Hydrolase</keyword>
<dbReference type="NCBIfam" id="TIGR01840">
    <property type="entry name" value="esterase_phb"/>
    <property type="match status" value="1"/>
</dbReference>
<dbReference type="GO" id="GO:0005576">
    <property type="term" value="C:extracellular region"/>
    <property type="evidence" value="ECO:0007669"/>
    <property type="project" value="InterPro"/>
</dbReference>
<dbReference type="PANTHER" id="PTHR43037:SF1">
    <property type="entry name" value="BLL1128 PROTEIN"/>
    <property type="match status" value="1"/>
</dbReference>
<dbReference type="InterPro" id="IPR029058">
    <property type="entry name" value="AB_hydrolase_fold"/>
</dbReference>
<dbReference type="GO" id="GO:0016787">
    <property type="term" value="F:hydrolase activity"/>
    <property type="evidence" value="ECO:0007669"/>
    <property type="project" value="UniProtKB-KW"/>
</dbReference>
<name>A0A2W5T5B1_9BACT</name>
<dbReference type="InterPro" id="IPR050955">
    <property type="entry name" value="Plant_Biomass_Hydrol_Est"/>
</dbReference>
<accession>A0A2W5T5B1</accession>
<dbReference type="Pfam" id="PF10503">
    <property type="entry name" value="Esterase_PHB"/>
    <property type="match status" value="1"/>
</dbReference>
<evidence type="ECO:0000256" key="2">
    <source>
        <dbReference type="ARBA" id="ARBA00022801"/>
    </source>
</evidence>
<feature type="compositionally biased region" description="Low complexity" evidence="3">
    <location>
        <begin position="341"/>
        <end position="352"/>
    </location>
</feature>
<evidence type="ECO:0000313" key="5">
    <source>
        <dbReference type="Proteomes" id="UP000249061"/>
    </source>
</evidence>
<evidence type="ECO:0000313" key="4">
    <source>
        <dbReference type="EMBL" id="PZR07416.1"/>
    </source>
</evidence>
<evidence type="ECO:0000256" key="1">
    <source>
        <dbReference type="ARBA" id="ARBA00022729"/>
    </source>
</evidence>